<dbReference type="GO" id="GO:0007165">
    <property type="term" value="P:signal transduction"/>
    <property type="evidence" value="ECO:0007669"/>
    <property type="project" value="InterPro"/>
</dbReference>
<evidence type="ECO:0000313" key="2">
    <source>
        <dbReference type="Proteomes" id="UP000736328"/>
    </source>
</evidence>
<accession>A0A933IEA3</accession>
<dbReference type="AlphaFoldDB" id="A0A933IEA3"/>
<comment type="caution">
    <text evidence="1">The sequence shown here is derived from an EMBL/GenBank/DDBJ whole genome shotgun (WGS) entry which is preliminary data.</text>
</comment>
<dbReference type="Proteomes" id="UP000736328">
    <property type="component" value="Unassembled WGS sequence"/>
</dbReference>
<evidence type="ECO:0000313" key="1">
    <source>
        <dbReference type="EMBL" id="MBI4727809.1"/>
    </source>
</evidence>
<dbReference type="InterPro" id="IPR036061">
    <property type="entry name" value="CheW-like_dom_sf"/>
</dbReference>
<evidence type="ECO:0008006" key="3">
    <source>
        <dbReference type="Google" id="ProtNLM"/>
    </source>
</evidence>
<name>A0A933IEA3_UNCT6</name>
<reference evidence="1" key="1">
    <citation type="submission" date="2020-07" db="EMBL/GenBank/DDBJ databases">
        <title>Huge and variable diversity of episymbiotic CPR bacteria and DPANN archaea in groundwater ecosystems.</title>
        <authorList>
            <person name="He C.Y."/>
            <person name="Keren R."/>
            <person name="Whittaker M."/>
            <person name="Farag I.F."/>
            <person name="Doudna J."/>
            <person name="Cate J.H.D."/>
            <person name="Banfield J.F."/>
        </authorList>
    </citation>
    <scope>NUCLEOTIDE SEQUENCE</scope>
    <source>
        <strain evidence="1">NC_groundwater_1520_Pr4_B-0.1um_53_5</strain>
    </source>
</reference>
<proteinExistence type="predicted"/>
<dbReference type="GO" id="GO:0006935">
    <property type="term" value="P:chemotaxis"/>
    <property type="evidence" value="ECO:0007669"/>
    <property type="project" value="InterPro"/>
</dbReference>
<dbReference type="EMBL" id="JACQXR010000159">
    <property type="protein sequence ID" value="MBI4727809.1"/>
    <property type="molecule type" value="Genomic_DNA"/>
</dbReference>
<dbReference type="SUPFAM" id="SSF50341">
    <property type="entry name" value="CheW-like"/>
    <property type="match status" value="1"/>
</dbReference>
<organism evidence="1 2">
    <name type="scientific">candidate division TA06 bacterium</name>
    <dbReference type="NCBI Taxonomy" id="2250710"/>
    <lineage>
        <taxon>Bacteria</taxon>
        <taxon>Bacteria division TA06</taxon>
    </lineage>
</organism>
<gene>
    <name evidence="1" type="ORF">HY768_11445</name>
</gene>
<protein>
    <recommendedName>
        <fullName evidence="3">CheW-like domain-containing protein</fullName>
    </recommendedName>
</protein>
<sequence length="124" mass="13435">MRLLIFKIGSARLALKVDSIISVGLDKKDEGLKKSGSLKVDLAKILGLARCESPNQAVIKCSHQDKSFEIKADEILGLEDIDPSRHLAWPGVLSFMDNYSGVALAAGQTFLDINLKAILTGLKK</sequence>